<organism evidence="4">
    <name type="scientific">Sordaria araneosa</name>
    <name type="common">Pleurage araneosa</name>
    <dbReference type="NCBI Taxonomy" id="573841"/>
    <lineage>
        <taxon>Eukaryota</taxon>
        <taxon>Fungi</taxon>
        <taxon>Dikarya</taxon>
        <taxon>Ascomycota</taxon>
        <taxon>Pezizomycotina</taxon>
        <taxon>Sordariomycetes</taxon>
        <taxon>Sordariomycetidae</taxon>
        <taxon>Sordariales</taxon>
        <taxon>Sordariaceae</taxon>
        <taxon>Sordaria</taxon>
    </lineage>
</organism>
<sequence length="590" mass="64442">MDIASSTISPLGGQLKHSWERIAEQKRQTELAKIPSEWVLAPAVVAEAKKLPSLTDPPFIESLLDPETCRITALDATELLQQMGSGKLAAVQVVTAFCKRAAIAHQVTQNLLEIGFDIAIRRAKELDEYFEANDQLVGPLHGLPFTLKDQFHVKGLETSMGYVGWVNTFEGLKGTNKERNFESELIREFNMLGAVVIGKVLCTNDTCLSSGTRARHTLYWADARTMNTVMTDNSGTEYMGEGVMQALRGSVFGIGTDIGGSVSMPASYNGIFSLKPSNGRISMKGVAGPSPGQQIMPAVAGIMGVSIATIRLVLKSLLSTEPWLSDPYLVPIPWRETEEHHAESGKPGEPYRPAFGIMENDGVVTPHPPVQRALKAVKDALSKRGHKMVPWEPPSNLESEAIHGQIARGDGCADVWEVLRLSGEPEVHEIKGLFDVDGPRDPLPLLKYQEIVAHMKDYRNRYQEYWMSMAEKSGNGKPVDAFISPVTVTAGLLPDKFFYGGYLSCVNVLDLPAVVVPVLFADKSIDEVDENFQPVSAIDKTNMDAYDAEAYHGSPTAVLVVGRRLCEEKVLSLAQMVVEALHGDRPGSDS</sequence>
<reference evidence="4" key="1">
    <citation type="journal article" date="2016" name="J. Antibiot.">
        <title>Genome mining of the sordarin biosynthetic gene cluster from Sordaria araneosa Cain ATCC 36386: characterization of cycloaraneosene synthase and GDP-6-deoxyaltrose transferase.</title>
        <authorList>
            <person name="Kudo F."/>
            <person name="Matsuura Y."/>
            <person name="Hayashi T."/>
            <person name="Fukushima M."/>
            <person name="Eguchi T."/>
        </authorList>
    </citation>
    <scope>NUCLEOTIDE SEQUENCE</scope>
    <source>
        <strain evidence="4">ATCC 36386</strain>
    </source>
</reference>
<evidence type="ECO:0000313" key="4">
    <source>
        <dbReference type="EMBL" id="BAV32171.1"/>
    </source>
</evidence>
<proteinExistence type="inferred from homology"/>
<dbReference type="PANTHER" id="PTHR46072:SF8">
    <property type="entry name" value="AMIDASE DOMAIN-CONTAINING PROTEIN"/>
    <property type="match status" value="1"/>
</dbReference>
<evidence type="ECO:0000259" key="3">
    <source>
        <dbReference type="Pfam" id="PF01425"/>
    </source>
</evidence>
<dbReference type="AlphaFoldDB" id="A0A1B4XBJ3"/>
<dbReference type="PANTHER" id="PTHR46072">
    <property type="entry name" value="AMIDASE-RELATED-RELATED"/>
    <property type="match status" value="1"/>
</dbReference>
<name>A0A1B4XBJ3_SORAA</name>
<dbReference type="InterPro" id="IPR036928">
    <property type="entry name" value="AS_sf"/>
</dbReference>
<accession>A0A1B4XBJ3</accession>
<dbReference type="EMBL" id="LC079035">
    <property type="protein sequence ID" value="BAV32171.1"/>
    <property type="molecule type" value="Genomic_DNA"/>
</dbReference>
<comment type="similarity">
    <text evidence="1">Belongs to the amidase family.</text>
</comment>
<protein>
    <recommendedName>
        <fullName evidence="3">Amidase domain-containing protein</fullName>
    </recommendedName>
</protein>
<dbReference type="GO" id="GO:0016787">
    <property type="term" value="F:hydrolase activity"/>
    <property type="evidence" value="ECO:0007669"/>
    <property type="project" value="UniProtKB-KW"/>
</dbReference>
<keyword evidence="2" id="KW-0378">Hydrolase</keyword>
<dbReference type="SUPFAM" id="SSF75304">
    <property type="entry name" value="Amidase signature (AS) enzymes"/>
    <property type="match status" value="1"/>
</dbReference>
<feature type="domain" description="Amidase" evidence="3">
    <location>
        <begin position="93"/>
        <end position="571"/>
    </location>
</feature>
<evidence type="ECO:0000256" key="1">
    <source>
        <dbReference type="ARBA" id="ARBA00009199"/>
    </source>
</evidence>
<dbReference type="PIRSF" id="PIRSF001221">
    <property type="entry name" value="Amidase_fungi"/>
    <property type="match status" value="1"/>
</dbReference>
<evidence type="ECO:0000256" key="2">
    <source>
        <dbReference type="ARBA" id="ARBA00022801"/>
    </source>
</evidence>
<dbReference type="Pfam" id="PF01425">
    <property type="entry name" value="Amidase"/>
    <property type="match status" value="1"/>
</dbReference>
<dbReference type="InterPro" id="IPR023631">
    <property type="entry name" value="Amidase_dom"/>
</dbReference>
<dbReference type="Gene3D" id="3.90.1300.10">
    <property type="entry name" value="Amidase signature (AS) domain"/>
    <property type="match status" value="1"/>
</dbReference>